<keyword evidence="2" id="KW-0520">NAD</keyword>
<dbReference type="PANTHER" id="PTHR11496">
    <property type="entry name" value="ALCOHOL DEHYDROGENASE"/>
    <property type="match status" value="1"/>
</dbReference>
<organism evidence="5 6">
    <name type="scientific">Microcella daejeonensis</name>
    <dbReference type="NCBI Taxonomy" id="2994971"/>
    <lineage>
        <taxon>Bacteria</taxon>
        <taxon>Bacillati</taxon>
        <taxon>Actinomycetota</taxon>
        <taxon>Actinomycetes</taxon>
        <taxon>Micrococcales</taxon>
        <taxon>Microbacteriaceae</taxon>
        <taxon>Microcella</taxon>
    </lineage>
</organism>
<dbReference type="InterPro" id="IPR056798">
    <property type="entry name" value="ADH_Fe_C"/>
</dbReference>
<dbReference type="AlphaFoldDB" id="A0A9E8MJS4"/>
<dbReference type="KEGG" id="mdb:OVN18_09685"/>
<accession>A0A9E8MJS4</accession>
<keyword evidence="1" id="KW-0560">Oxidoreductase</keyword>
<evidence type="ECO:0000259" key="3">
    <source>
        <dbReference type="Pfam" id="PF00465"/>
    </source>
</evidence>
<keyword evidence="6" id="KW-1185">Reference proteome</keyword>
<dbReference type="InterPro" id="IPR001670">
    <property type="entry name" value="ADH_Fe/GldA"/>
</dbReference>
<evidence type="ECO:0000313" key="6">
    <source>
        <dbReference type="Proteomes" id="UP001164706"/>
    </source>
</evidence>
<dbReference type="InterPro" id="IPR034786">
    <property type="entry name" value="MAR"/>
</dbReference>
<dbReference type="Gene3D" id="1.20.1090.10">
    <property type="entry name" value="Dehydroquinate synthase-like - alpha domain"/>
    <property type="match status" value="1"/>
</dbReference>
<protein>
    <submittedName>
        <fullName evidence="5">Maleylacetate reductase</fullName>
    </submittedName>
</protein>
<dbReference type="InterPro" id="IPR039697">
    <property type="entry name" value="Alcohol_dehydrogenase_Fe"/>
</dbReference>
<evidence type="ECO:0000256" key="2">
    <source>
        <dbReference type="ARBA" id="ARBA00023027"/>
    </source>
</evidence>
<dbReference type="Pfam" id="PF25137">
    <property type="entry name" value="ADH_Fe_C"/>
    <property type="match status" value="1"/>
</dbReference>
<dbReference type="PANTHER" id="PTHR11496:SF83">
    <property type="entry name" value="HYDROXYACID-OXOACID TRANSHYDROGENASE, MITOCHONDRIAL"/>
    <property type="match status" value="1"/>
</dbReference>
<dbReference type="Pfam" id="PF00465">
    <property type="entry name" value="Fe-ADH"/>
    <property type="match status" value="1"/>
</dbReference>
<name>A0A9E8MJS4_9MICO</name>
<evidence type="ECO:0000313" key="5">
    <source>
        <dbReference type="EMBL" id="WAB80832.1"/>
    </source>
</evidence>
<reference evidence="5" key="1">
    <citation type="submission" date="2022-11" db="EMBL/GenBank/DDBJ databases">
        <title>Description of Microcella daejonensis nov. sp, isolated from riverside soil.</title>
        <authorList>
            <person name="Molina K.M."/>
            <person name="Kim S.B."/>
        </authorList>
    </citation>
    <scope>NUCLEOTIDE SEQUENCE</scope>
    <source>
        <strain evidence="5">MMS21-STM12</strain>
    </source>
</reference>
<dbReference type="GO" id="GO:0018506">
    <property type="term" value="F:maleylacetate reductase activity"/>
    <property type="evidence" value="ECO:0007669"/>
    <property type="project" value="InterPro"/>
</dbReference>
<dbReference type="Gene3D" id="3.40.50.1970">
    <property type="match status" value="1"/>
</dbReference>
<dbReference type="GO" id="GO:0004022">
    <property type="term" value="F:alcohol dehydrogenase (NAD+) activity"/>
    <property type="evidence" value="ECO:0007669"/>
    <property type="project" value="TreeGrafter"/>
</dbReference>
<evidence type="ECO:0000259" key="4">
    <source>
        <dbReference type="Pfam" id="PF25137"/>
    </source>
</evidence>
<dbReference type="EMBL" id="CP113089">
    <property type="protein sequence ID" value="WAB80832.1"/>
    <property type="molecule type" value="Genomic_DNA"/>
</dbReference>
<dbReference type="CDD" id="cd08177">
    <property type="entry name" value="MAR"/>
    <property type="match status" value="1"/>
</dbReference>
<dbReference type="RefSeq" id="WP_267780549.1">
    <property type="nucleotide sequence ID" value="NZ_CP113089.1"/>
</dbReference>
<gene>
    <name evidence="5" type="ORF">OVN18_09685</name>
</gene>
<sequence>MEFLYTALPYRVTFGAGSSRTAVAGELEALGLRRVMLIAAEAESALADELSAPWRDRVAVRFSGVRPHVPDAVAEEARRVAAEHDVDGLVSIGGGSTTGTAKIVALTTGLPIIAIPTTYAGSEMTPVWGLTTAARKETGVDARVLPRSVVYDDELVATLPDDLAVASALNAMAHCVESFWTPASNPIVRLMAGEGVRALAEGLRGIRGAHRDAARERLVYGSFLAGMSFAAAGSGLHHKICHALGGAFDLPHAQTHAVVLPHVLAFTAPAAPEVAARLAEALGVDDAVEGLRELGREAGAPRGLRELGLTEAQLEEAVGIVEAKLPIEHPAPVDRAAIEGILRGAFG</sequence>
<dbReference type="GO" id="GO:0046872">
    <property type="term" value="F:metal ion binding"/>
    <property type="evidence" value="ECO:0007669"/>
    <property type="project" value="InterPro"/>
</dbReference>
<proteinExistence type="predicted"/>
<feature type="domain" description="Fe-containing alcohol dehydrogenase-like C-terminal" evidence="4">
    <location>
        <begin position="165"/>
        <end position="345"/>
    </location>
</feature>
<dbReference type="SUPFAM" id="SSF56796">
    <property type="entry name" value="Dehydroquinate synthase-like"/>
    <property type="match status" value="1"/>
</dbReference>
<evidence type="ECO:0000256" key="1">
    <source>
        <dbReference type="ARBA" id="ARBA00023002"/>
    </source>
</evidence>
<dbReference type="Proteomes" id="UP001164706">
    <property type="component" value="Chromosome"/>
</dbReference>
<feature type="domain" description="Alcohol dehydrogenase iron-type/glycerol dehydrogenase GldA" evidence="3">
    <location>
        <begin position="9"/>
        <end position="152"/>
    </location>
</feature>